<feature type="transmembrane region" description="Helical" evidence="6">
    <location>
        <begin position="198"/>
        <end position="219"/>
    </location>
</feature>
<comment type="caution">
    <text evidence="7">The sequence shown here is derived from an EMBL/GenBank/DDBJ whole genome shotgun (WGS) entry which is preliminary data.</text>
</comment>
<comment type="subcellular location">
    <subcellularLocation>
        <location evidence="1">Membrane</location>
        <topology evidence="1">Multi-pass membrane protein</topology>
    </subcellularLocation>
</comment>
<evidence type="ECO:0000313" key="7">
    <source>
        <dbReference type="EMBL" id="MRU16575.1"/>
    </source>
</evidence>
<keyword evidence="8" id="KW-1185">Reference proteome</keyword>
<feature type="transmembrane region" description="Helical" evidence="6">
    <location>
        <begin position="45"/>
        <end position="69"/>
    </location>
</feature>
<evidence type="ECO:0000256" key="1">
    <source>
        <dbReference type="ARBA" id="ARBA00004141"/>
    </source>
</evidence>
<reference evidence="7 8" key="1">
    <citation type="submission" date="2019-05" db="EMBL/GenBank/DDBJ databases">
        <title>Roseovarius bejariae sp. nov., a moderately halophylic bacterium isolated from a saline soil in Rambla Salada (Murcia).</title>
        <authorList>
            <person name="Castro D.J."/>
            <person name="Gomez-Altuve A."/>
            <person name="Reina J.C."/>
            <person name="Rodriguez M."/>
            <person name="Sampedro I."/>
            <person name="Llamas I."/>
            <person name="Martinez-Checa F."/>
        </authorList>
    </citation>
    <scope>NUCLEOTIDE SEQUENCE [LARGE SCALE GENOMIC DNA]</scope>
    <source>
        <strain evidence="7 8">A21</strain>
    </source>
</reference>
<dbReference type="RefSeq" id="WP_154153673.1">
    <property type="nucleotide sequence ID" value="NZ_SZWE01000002.1"/>
</dbReference>
<dbReference type="GO" id="GO:0016020">
    <property type="term" value="C:membrane"/>
    <property type="evidence" value="ECO:0007669"/>
    <property type="project" value="UniProtKB-SubCell"/>
</dbReference>
<feature type="transmembrane region" description="Helical" evidence="6">
    <location>
        <begin position="239"/>
        <end position="258"/>
    </location>
</feature>
<evidence type="ECO:0000256" key="3">
    <source>
        <dbReference type="ARBA" id="ARBA00022692"/>
    </source>
</evidence>
<dbReference type="Proteomes" id="UP000564704">
    <property type="component" value="Unassembled WGS sequence"/>
</dbReference>
<evidence type="ECO:0000256" key="2">
    <source>
        <dbReference type="ARBA" id="ARBA00007511"/>
    </source>
</evidence>
<protein>
    <submittedName>
        <fullName evidence="7">Tellurium resistance protein TerC</fullName>
    </submittedName>
</protein>
<evidence type="ECO:0000313" key="8">
    <source>
        <dbReference type="Proteomes" id="UP000564704"/>
    </source>
</evidence>
<dbReference type="OrthoDB" id="9805314at2"/>
<evidence type="ECO:0000256" key="6">
    <source>
        <dbReference type="SAM" id="Phobius"/>
    </source>
</evidence>
<evidence type="ECO:0000256" key="4">
    <source>
        <dbReference type="ARBA" id="ARBA00022989"/>
    </source>
</evidence>
<comment type="similarity">
    <text evidence="2">Belongs to the TerC family.</text>
</comment>
<organism evidence="7 8">
    <name type="scientific">Roseovarius bejariae</name>
    <dbReference type="NCBI Taxonomy" id="2576383"/>
    <lineage>
        <taxon>Bacteria</taxon>
        <taxon>Pseudomonadati</taxon>
        <taxon>Pseudomonadota</taxon>
        <taxon>Alphaproteobacteria</taxon>
        <taxon>Rhodobacterales</taxon>
        <taxon>Roseobacteraceae</taxon>
        <taxon>Roseovarius</taxon>
    </lineage>
</organism>
<dbReference type="InterPro" id="IPR005496">
    <property type="entry name" value="Integral_membrane_TerC"/>
</dbReference>
<keyword evidence="3 6" id="KW-0812">Transmembrane</keyword>
<dbReference type="EMBL" id="SZWE01000002">
    <property type="protein sequence ID" value="MRU16575.1"/>
    <property type="molecule type" value="Genomic_DNA"/>
</dbReference>
<evidence type="ECO:0000256" key="5">
    <source>
        <dbReference type="ARBA" id="ARBA00023136"/>
    </source>
</evidence>
<dbReference type="PANTHER" id="PTHR30238:SF4">
    <property type="entry name" value="SLL1022 PROTEIN"/>
    <property type="match status" value="1"/>
</dbReference>
<feature type="transmembrane region" description="Helical" evidence="6">
    <location>
        <begin position="135"/>
        <end position="157"/>
    </location>
</feature>
<keyword evidence="5 6" id="KW-0472">Membrane</keyword>
<proteinExistence type="inferred from homology"/>
<accession>A0A844CSZ6</accession>
<dbReference type="PANTHER" id="PTHR30238">
    <property type="entry name" value="MEMBRANE BOUND PREDICTED REDOX MODULATOR"/>
    <property type="match status" value="1"/>
</dbReference>
<feature type="transmembrane region" description="Helical" evidence="6">
    <location>
        <begin position="163"/>
        <end position="186"/>
    </location>
</feature>
<name>A0A844CSZ6_9RHOB</name>
<gene>
    <name evidence="7" type="ORF">FDP25_14120</name>
</gene>
<feature type="transmembrane region" description="Helical" evidence="6">
    <location>
        <begin position="12"/>
        <end position="33"/>
    </location>
</feature>
<feature type="transmembrane region" description="Helical" evidence="6">
    <location>
        <begin position="89"/>
        <end position="108"/>
    </location>
</feature>
<sequence>MADLLTIENLGNLLMLCFLQAVLGFDNLLYISIESQRAPVAQQKAVRFWGIIIAVALRVVLLFVMIQLIDAMAEPFYIFNWPGVLEGGVNFATCVFIIGGIFIIYTAVKEISHMLSIEHLNTDVSGKSGKSAAQVIMLIVTMNLIFSFDSVLSALAITDVFPILAFAIILSGLAMLVLADGVTAFLEKNRMYEVLGLFILLIVGVVLLGEAGQAAAHAMHDDALALKFFGYEVVPMSKTTFYFSVVVLVAVEVIQSGYTRKLNAERRTAARH</sequence>
<dbReference type="Pfam" id="PF03741">
    <property type="entry name" value="TerC"/>
    <property type="match status" value="1"/>
</dbReference>
<dbReference type="AlphaFoldDB" id="A0A844CSZ6"/>
<keyword evidence="4 6" id="KW-1133">Transmembrane helix</keyword>